<dbReference type="InterPro" id="IPR027417">
    <property type="entry name" value="P-loop_NTPase"/>
</dbReference>
<proteinExistence type="predicted"/>
<accession>A0A380LHW1</accession>
<dbReference type="EMBL" id="UHFX01000003">
    <property type="protein sequence ID" value="SUO03438.1"/>
    <property type="molecule type" value="Genomic_DNA"/>
</dbReference>
<evidence type="ECO:0000313" key="1">
    <source>
        <dbReference type="EMBL" id="SUO03438.1"/>
    </source>
</evidence>
<gene>
    <name evidence="1" type="ORF">NCTC11087_00300</name>
</gene>
<dbReference type="AlphaFoldDB" id="A0A380LHW1"/>
<reference evidence="1 2" key="1">
    <citation type="submission" date="2018-06" db="EMBL/GenBank/DDBJ databases">
        <authorList>
            <consortium name="Pathogen Informatics"/>
            <person name="Doyle S."/>
        </authorList>
    </citation>
    <scope>NUCLEOTIDE SEQUENCE [LARGE SCALE GENOMIC DNA]</scope>
    <source>
        <strain evidence="1 2">NCTC11087</strain>
    </source>
</reference>
<keyword evidence="2" id="KW-1185">Reference proteome</keyword>
<dbReference type="Proteomes" id="UP000255523">
    <property type="component" value="Unassembled WGS sequence"/>
</dbReference>
<sequence length="203" mass="22610">MLKSNNVFVSANANWNQASITLLDGKSDGLDSALSAIVMTHLSTRNGLLMHASFVDYQGKGILFIGPSGIGKTTQAELWAKYKNATIVNGDMALVHYENSKYYGYGCPWHGSSVYCENRKAELYGIIVLEQALENHIERLTGITMVDRVMRNVFLPKWYEEGVNAALCTVDGLLSTVPVYLLKCRIEKQAVELVERVLFKKNV</sequence>
<protein>
    <submittedName>
        <fullName evidence="1">Uncharacterized protein</fullName>
    </submittedName>
</protein>
<dbReference type="Gene3D" id="3.40.50.300">
    <property type="entry name" value="P-loop containing nucleotide triphosphate hydrolases"/>
    <property type="match status" value="1"/>
</dbReference>
<evidence type="ECO:0000313" key="2">
    <source>
        <dbReference type="Proteomes" id="UP000255523"/>
    </source>
</evidence>
<dbReference type="SUPFAM" id="SSF53795">
    <property type="entry name" value="PEP carboxykinase-like"/>
    <property type="match status" value="1"/>
</dbReference>
<name>A0A380LHW1_9FIRM</name>
<organism evidence="1 2">
    <name type="scientific">Faecalicoccus pleomorphus</name>
    <dbReference type="NCBI Taxonomy" id="1323"/>
    <lineage>
        <taxon>Bacteria</taxon>
        <taxon>Bacillati</taxon>
        <taxon>Bacillota</taxon>
        <taxon>Erysipelotrichia</taxon>
        <taxon>Erysipelotrichales</taxon>
        <taxon>Erysipelotrichaceae</taxon>
        <taxon>Faecalicoccus</taxon>
    </lineage>
</organism>